<dbReference type="Gene3D" id="1.20.1110.10">
    <property type="entry name" value="Calcium-transporting ATPase, transmembrane domain"/>
    <property type="match status" value="3"/>
</dbReference>
<dbReference type="GO" id="GO:0005388">
    <property type="term" value="F:P-type calcium transporter activity"/>
    <property type="evidence" value="ECO:0007669"/>
    <property type="project" value="TreeGrafter"/>
</dbReference>
<keyword evidence="13" id="KW-1185">Reference proteome</keyword>
<evidence type="ECO:0000256" key="2">
    <source>
        <dbReference type="ARBA" id="ARBA00022692"/>
    </source>
</evidence>
<dbReference type="PRINTS" id="PR00119">
    <property type="entry name" value="CATATPASE"/>
</dbReference>
<feature type="region of interest" description="Disordered" evidence="8">
    <location>
        <begin position="1"/>
        <end position="34"/>
    </location>
</feature>
<name>A0AA88CYF3_FICCA</name>
<evidence type="ECO:0000259" key="11">
    <source>
        <dbReference type="Pfam" id="PF00689"/>
    </source>
</evidence>
<dbReference type="NCBIfam" id="TIGR01494">
    <property type="entry name" value="ATPase_P-type"/>
    <property type="match status" value="1"/>
</dbReference>
<dbReference type="Gene3D" id="3.40.50.1000">
    <property type="entry name" value="HAD superfamily/HAD-like"/>
    <property type="match status" value="1"/>
</dbReference>
<feature type="domain" description="P-type ATPase A" evidence="10">
    <location>
        <begin position="255"/>
        <end position="343"/>
    </location>
</feature>
<dbReference type="SUPFAM" id="SSF81653">
    <property type="entry name" value="Calcium ATPase, transduction domain A"/>
    <property type="match status" value="1"/>
</dbReference>
<dbReference type="PANTHER" id="PTHR24093">
    <property type="entry name" value="CATION TRANSPORTING ATPASE"/>
    <property type="match status" value="1"/>
</dbReference>
<evidence type="ECO:0000256" key="4">
    <source>
        <dbReference type="ARBA" id="ARBA00022837"/>
    </source>
</evidence>
<feature type="region of interest" description="Disordered" evidence="8">
    <location>
        <begin position="62"/>
        <end position="85"/>
    </location>
</feature>
<dbReference type="InterPro" id="IPR006068">
    <property type="entry name" value="ATPase_P-typ_cation-transptr_C"/>
</dbReference>
<evidence type="ECO:0000256" key="5">
    <source>
        <dbReference type="ARBA" id="ARBA00022842"/>
    </source>
</evidence>
<protein>
    <recommendedName>
        <fullName evidence="14">Cation-transporting P-type ATPase C-terminal domain-containing protein</fullName>
    </recommendedName>
</protein>
<keyword evidence="6 9" id="KW-1133">Transmembrane helix</keyword>
<feature type="transmembrane region" description="Helical" evidence="9">
    <location>
        <begin position="880"/>
        <end position="898"/>
    </location>
</feature>
<dbReference type="InterPro" id="IPR008250">
    <property type="entry name" value="ATPase_P-typ_transduc_dom_A_sf"/>
</dbReference>
<evidence type="ECO:0000256" key="3">
    <source>
        <dbReference type="ARBA" id="ARBA00022723"/>
    </source>
</evidence>
<comment type="subcellular location">
    <subcellularLocation>
        <location evidence="1">Membrane</location>
    </subcellularLocation>
</comment>
<keyword evidence="5" id="KW-0460">Magnesium</keyword>
<accession>A0AA88CYF3</accession>
<gene>
    <name evidence="12" type="ORF">TIFTF001_006141</name>
</gene>
<dbReference type="InterPro" id="IPR059000">
    <property type="entry name" value="ATPase_P-type_domA"/>
</dbReference>
<comment type="caution">
    <text evidence="12">The sequence shown here is derived from an EMBL/GenBank/DDBJ whole genome shotgun (WGS) entry which is preliminary data.</text>
</comment>
<evidence type="ECO:0000256" key="6">
    <source>
        <dbReference type="ARBA" id="ARBA00022989"/>
    </source>
</evidence>
<dbReference type="GO" id="GO:0005524">
    <property type="term" value="F:ATP binding"/>
    <property type="evidence" value="ECO:0007669"/>
    <property type="project" value="InterPro"/>
</dbReference>
<dbReference type="AlphaFoldDB" id="A0AA88CYF3"/>
<evidence type="ECO:0000256" key="7">
    <source>
        <dbReference type="ARBA" id="ARBA00023136"/>
    </source>
</evidence>
<keyword evidence="4" id="KW-0106">Calcium</keyword>
<dbReference type="Proteomes" id="UP001187192">
    <property type="component" value="Unassembled WGS sequence"/>
</dbReference>
<feature type="domain" description="Cation-transporting P-type ATPase C-terminal" evidence="11">
    <location>
        <begin position="835"/>
        <end position="933"/>
    </location>
</feature>
<evidence type="ECO:0000256" key="8">
    <source>
        <dbReference type="SAM" id="MobiDB-lite"/>
    </source>
</evidence>
<evidence type="ECO:0000313" key="13">
    <source>
        <dbReference type="Proteomes" id="UP001187192"/>
    </source>
</evidence>
<evidence type="ECO:0000256" key="9">
    <source>
        <dbReference type="SAM" id="Phobius"/>
    </source>
</evidence>
<keyword evidence="3" id="KW-0479">Metal-binding</keyword>
<feature type="transmembrane region" description="Helical" evidence="9">
    <location>
        <begin position="793"/>
        <end position="812"/>
    </location>
</feature>
<evidence type="ECO:0000256" key="1">
    <source>
        <dbReference type="ARBA" id="ARBA00004370"/>
    </source>
</evidence>
<evidence type="ECO:0008006" key="14">
    <source>
        <dbReference type="Google" id="ProtNLM"/>
    </source>
</evidence>
<dbReference type="Pfam" id="PF00122">
    <property type="entry name" value="E1-E2_ATPase"/>
    <property type="match status" value="1"/>
</dbReference>
<dbReference type="InterPro" id="IPR023299">
    <property type="entry name" value="ATPase_P-typ_cyto_dom_N"/>
</dbReference>
<evidence type="ECO:0000313" key="12">
    <source>
        <dbReference type="EMBL" id="GMN36595.1"/>
    </source>
</evidence>
<dbReference type="Gene3D" id="3.40.1110.10">
    <property type="entry name" value="Calcium-transporting ATPase, cytoplasmic domain N"/>
    <property type="match status" value="1"/>
</dbReference>
<dbReference type="SUPFAM" id="SSF81665">
    <property type="entry name" value="Calcium ATPase, transmembrane domain M"/>
    <property type="match status" value="1"/>
</dbReference>
<dbReference type="GO" id="GO:0046872">
    <property type="term" value="F:metal ion binding"/>
    <property type="evidence" value="ECO:0007669"/>
    <property type="project" value="UniProtKB-KW"/>
</dbReference>
<dbReference type="Pfam" id="PF00689">
    <property type="entry name" value="Cation_ATPase_C"/>
    <property type="match status" value="1"/>
</dbReference>
<keyword evidence="2 9" id="KW-0812">Transmembrane</keyword>
<reference evidence="12" key="1">
    <citation type="submission" date="2023-07" db="EMBL/GenBank/DDBJ databases">
        <title>draft genome sequence of fig (Ficus carica).</title>
        <authorList>
            <person name="Takahashi T."/>
            <person name="Nishimura K."/>
        </authorList>
    </citation>
    <scope>NUCLEOTIDE SEQUENCE</scope>
</reference>
<feature type="transmembrane region" description="Helical" evidence="9">
    <location>
        <begin position="910"/>
        <end position="929"/>
    </location>
</feature>
<organism evidence="12 13">
    <name type="scientific">Ficus carica</name>
    <name type="common">Common fig</name>
    <dbReference type="NCBI Taxonomy" id="3494"/>
    <lineage>
        <taxon>Eukaryota</taxon>
        <taxon>Viridiplantae</taxon>
        <taxon>Streptophyta</taxon>
        <taxon>Embryophyta</taxon>
        <taxon>Tracheophyta</taxon>
        <taxon>Spermatophyta</taxon>
        <taxon>Magnoliopsida</taxon>
        <taxon>eudicotyledons</taxon>
        <taxon>Gunneridae</taxon>
        <taxon>Pentapetalae</taxon>
        <taxon>rosids</taxon>
        <taxon>fabids</taxon>
        <taxon>Rosales</taxon>
        <taxon>Moraceae</taxon>
        <taxon>Ficeae</taxon>
        <taxon>Ficus</taxon>
    </lineage>
</organism>
<feature type="transmembrane region" description="Helical" evidence="9">
    <location>
        <begin position="430"/>
        <end position="452"/>
    </location>
</feature>
<dbReference type="InterPro" id="IPR023214">
    <property type="entry name" value="HAD_sf"/>
</dbReference>
<dbReference type="PANTHER" id="PTHR24093:SF470">
    <property type="entry name" value="CALCIUM-TRANSPORTING ATPASE 12, PLASMA MEMBRANE-TYPE-LIKE"/>
    <property type="match status" value="1"/>
</dbReference>
<dbReference type="EMBL" id="BTGU01000006">
    <property type="protein sequence ID" value="GMN36595.1"/>
    <property type="molecule type" value="Genomic_DNA"/>
</dbReference>
<feature type="compositionally biased region" description="Polar residues" evidence="8">
    <location>
        <begin position="1"/>
        <end position="11"/>
    </location>
</feature>
<evidence type="ECO:0000259" key="10">
    <source>
        <dbReference type="Pfam" id="PF00122"/>
    </source>
</evidence>
<sequence length="939" mass="104263">MSTSNIMSENENPGEDYTDVESQKTTTTESNKKSARGRWRCLNLMLKVQHRLIILVSVANRSSNHERQPAHAPDHQPYSTESEITTTNSSVDALNVYSAEDNNVSDLHLQVINITRIVTDRDFDSLRDFGGVSGFAEALGTDLVNGIPSEDHHRCCRIIPSRRSNLEAPKKGLVRRLLSSSNNCMIFLLLLSAVLSIGFGIKEEDIRTGWIEGVIILIAVGILVVVPLIRDLLNNANSQLPAGKNKLMEETDMGVDVVRGGTRERIFISDVLLGDIVGLKRGDRIPADGLFVSGDFLKLDDGSKAVISGSNPFLFYGAEVMDGEARMLVTSVGANTVWAETMSKITHFNRKIPFASQLDKLNTRKQIVGIILSIFIIIVLFLRFELANEQVNSGLPDIKGKPIAVDEFRNLVKRIVTKPSGKISTPITSLTMLLVGVVEILPLCITLAVTFWNRKGIAFAQKLSACVAAGSATVILTDKTGGLSLEPLEVDKVWIGKDEITESSVIDSRIGAALREGISTSLVNPHVLHTAVEEPLLSWAVRKFCIKLETVRQCMTLLQIREMIEEEGRELLITRKNINGDVDSICLHCRGLATKVIPKCSFYYNKDGMLNEMDEQKREVFQQIVEQIQSTHLNKVSRREDIKKTIQACRIAGARIILAKTFVATDEARREMANHILVMGNALPSDKRLLISSLQRNGDSVAFIGIGTNDVPALKEAEVGLALGSWSNTTARGSADIVIWDTNISFLVSLLRYGRCIYSNIQKYIQLELTMLVSWILITSITIATTGNMPITTIQSAWINPVVPLIGGLALLTEPPSEKSMETPPERNKAFKGQAIPGINKKIRKTIIFNSYVLCQLFKQFNSRELKLKNNFRKIHKNQWFWVALCVTVVLQEVFIETAHRFAGDARLNWGQWGICFIIGMVSLAIDWAEKFILGFIKN</sequence>
<dbReference type="SUPFAM" id="SSF56784">
    <property type="entry name" value="HAD-like"/>
    <property type="match status" value="1"/>
</dbReference>
<dbReference type="InterPro" id="IPR001757">
    <property type="entry name" value="P_typ_ATPase"/>
</dbReference>
<keyword evidence="7 9" id="KW-0472">Membrane</keyword>
<feature type="transmembrane region" description="Helical" evidence="9">
    <location>
        <begin position="184"/>
        <end position="201"/>
    </location>
</feature>
<dbReference type="InterPro" id="IPR036412">
    <property type="entry name" value="HAD-like_sf"/>
</dbReference>
<dbReference type="GO" id="GO:0016887">
    <property type="term" value="F:ATP hydrolysis activity"/>
    <property type="evidence" value="ECO:0007669"/>
    <property type="project" value="InterPro"/>
</dbReference>
<feature type="transmembrane region" description="Helical" evidence="9">
    <location>
        <begin position="367"/>
        <end position="384"/>
    </location>
</feature>
<feature type="transmembrane region" description="Helical" evidence="9">
    <location>
        <begin position="207"/>
        <end position="229"/>
    </location>
</feature>
<dbReference type="InterPro" id="IPR023298">
    <property type="entry name" value="ATPase_P-typ_TM_dom_sf"/>
</dbReference>
<feature type="transmembrane region" description="Helical" evidence="9">
    <location>
        <begin position="769"/>
        <end position="787"/>
    </location>
</feature>
<proteinExistence type="predicted"/>
<feature type="compositionally biased region" description="Basic and acidic residues" evidence="8">
    <location>
        <begin position="63"/>
        <end position="74"/>
    </location>
</feature>
<dbReference type="GO" id="GO:0005886">
    <property type="term" value="C:plasma membrane"/>
    <property type="evidence" value="ECO:0007669"/>
    <property type="project" value="TreeGrafter"/>
</dbReference>